<comment type="caution">
    <text evidence="1">The sequence shown here is derived from an EMBL/GenBank/DDBJ whole genome shotgun (WGS) entry which is preliminary data.</text>
</comment>
<gene>
    <name evidence="1" type="ORF">HPB47_011347</name>
</gene>
<sequence>MLGKKSKKGTRTLALKMDKTKEQLANMAGDPSFLNHGCKDDVGLGSPYDIETLAPNEGMDRPFTSESIAGLPRFTPLVKLEQYAQLNQLYHAVEARRKAHGEGLKTTQRSKGIVRLAKKPLDGLPELQEQLPTREDLPAITSSKAACDKEDARQLARRVKAHLKMVECGERSETVVSYLWRSVERALPEIYERKMTSSSQICERNMRAPNGALLERSRSASGIHHYPDTPSLEGPVTPESSAAALPARLKAIEALPSTASTKGEELAAIRLALETDLRRSEDETLQLYDNQYNVTARGRALPVDWKSREYHPAEEKAEIKYDYQAKLEELLPVHPHPFTRLWTTRAGKLSSIYSQCDMDAKVDTYHRVWVCPKYQTMRTKFRPEDVASLDGWTHPPENEKQQRKLLRNLLDFLRKAQLESFI</sequence>
<accession>A0AC60NWK3</accession>
<protein>
    <submittedName>
        <fullName evidence="1">Uncharacterized protein</fullName>
    </submittedName>
</protein>
<dbReference type="Proteomes" id="UP000805193">
    <property type="component" value="Unassembled WGS sequence"/>
</dbReference>
<proteinExistence type="predicted"/>
<reference evidence="1 2" key="1">
    <citation type="journal article" date="2020" name="Cell">
        <title>Large-Scale Comparative Analyses of Tick Genomes Elucidate Their Genetic Diversity and Vector Capacities.</title>
        <authorList>
            <consortium name="Tick Genome and Microbiome Consortium (TIGMIC)"/>
            <person name="Jia N."/>
            <person name="Wang J."/>
            <person name="Shi W."/>
            <person name="Du L."/>
            <person name="Sun Y."/>
            <person name="Zhan W."/>
            <person name="Jiang J.F."/>
            <person name="Wang Q."/>
            <person name="Zhang B."/>
            <person name="Ji P."/>
            <person name="Bell-Sakyi L."/>
            <person name="Cui X.M."/>
            <person name="Yuan T.T."/>
            <person name="Jiang B.G."/>
            <person name="Yang W.F."/>
            <person name="Lam T.T."/>
            <person name="Chang Q.C."/>
            <person name="Ding S.J."/>
            <person name="Wang X.J."/>
            <person name="Zhu J.G."/>
            <person name="Ruan X.D."/>
            <person name="Zhao L."/>
            <person name="Wei J.T."/>
            <person name="Ye R.Z."/>
            <person name="Que T.C."/>
            <person name="Du C.H."/>
            <person name="Zhou Y.H."/>
            <person name="Cheng J.X."/>
            <person name="Dai P.F."/>
            <person name="Guo W.B."/>
            <person name="Han X.H."/>
            <person name="Huang E.J."/>
            <person name="Li L.F."/>
            <person name="Wei W."/>
            <person name="Gao Y.C."/>
            <person name="Liu J.Z."/>
            <person name="Shao H.Z."/>
            <person name="Wang X."/>
            <person name="Wang C.C."/>
            <person name="Yang T.C."/>
            <person name="Huo Q.B."/>
            <person name="Li W."/>
            <person name="Chen H.Y."/>
            <person name="Chen S.E."/>
            <person name="Zhou L.G."/>
            <person name="Ni X.B."/>
            <person name="Tian J.H."/>
            <person name="Sheng Y."/>
            <person name="Liu T."/>
            <person name="Pan Y.S."/>
            <person name="Xia L.Y."/>
            <person name="Li J."/>
            <person name="Zhao F."/>
            <person name="Cao W.C."/>
        </authorList>
    </citation>
    <scope>NUCLEOTIDE SEQUENCE [LARGE SCALE GENOMIC DNA]</scope>
    <source>
        <strain evidence="1">Iper-2018</strain>
    </source>
</reference>
<evidence type="ECO:0000313" key="2">
    <source>
        <dbReference type="Proteomes" id="UP000805193"/>
    </source>
</evidence>
<organism evidence="1 2">
    <name type="scientific">Ixodes persulcatus</name>
    <name type="common">Taiga tick</name>
    <dbReference type="NCBI Taxonomy" id="34615"/>
    <lineage>
        <taxon>Eukaryota</taxon>
        <taxon>Metazoa</taxon>
        <taxon>Ecdysozoa</taxon>
        <taxon>Arthropoda</taxon>
        <taxon>Chelicerata</taxon>
        <taxon>Arachnida</taxon>
        <taxon>Acari</taxon>
        <taxon>Parasitiformes</taxon>
        <taxon>Ixodida</taxon>
        <taxon>Ixodoidea</taxon>
        <taxon>Ixodidae</taxon>
        <taxon>Ixodinae</taxon>
        <taxon>Ixodes</taxon>
    </lineage>
</organism>
<keyword evidence="2" id="KW-1185">Reference proteome</keyword>
<evidence type="ECO:0000313" key="1">
    <source>
        <dbReference type="EMBL" id="KAG0411519.1"/>
    </source>
</evidence>
<name>A0AC60NWK3_IXOPE</name>
<dbReference type="EMBL" id="JABSTQ010011424">
    <property type="protein sequence ID" value="KAG0411519.1"/>
    <property type="molecule type" value="Genomic_DNA"/>
</dbReference>